<name>A0A6C2UFH4_9BACT</name>
<organism evidence="2 3">
    <name type="scientific">Pontiella sulfatireligans</name>
    <dbReference type="NCBI Taxonomy" id="2750658"/>
    <lineage>
        <taxon>Bacteria</taxon>
        <taxon>Pseudomonadati</taxon>
        <taxon>Kiritimatiellota</taxon>
        <taxon>Kiritimatiellia</taxon>
        <taxon>Kiritimatiellales</taxon>
        <taxon>Pontiellaceae</taxon>
        <taxon>Pontiella</taxon>
    </lineage>
</organism>
<evidence type="ECO:0000313" key="2">
    <source>
        <dbReference type="EMBL" id="VGO18277.1"/>
    </source>
</evidence>
<dbReference type="PANTHER" id="PTHR43000">
    <property type="entry name" value="DTDP-D-GLUCOSE 4,6-DEHYDRATASE-RELATED"/>
    <property type="match status" value="1"/>
</dbReference>
<keyword evidence="3" id="KW-1185">Reference proteome</keyword>
<proteinExistence type="predicted"/>
<dbReference type="InterPro" id="IPR016040">
    <property type="entry name" value="NAD(P)-bd_dom"/>
</dbReference>
<accession>A0A6C2UFH4</accession>
<dbReference type="RefSeq" id="WP_136059780.1">
    <property type="nucleotide sequence ID" value="NZ_CAAHFH010000001.1"/>
</dbReference>
<dbReference type="Pfam" id="PF16363">
    <property type="entry name" value="GDP_Man_Dehyd"/>
    <property type="match status" value="1"/>
</dbReference>
<feature type="domain" description="NAD(P)-binding" evidence="1">
    <location>
        <begin position="5"/>
        <end position="297"/>
    </location>
</feature>
<evidence type="ECO:0000313" key="3">
    <source>
        <dbReference type="Proteomes" id="UP000346198"/>
    </source>
</evidence>
<dbReference type="EMBL" id="CAAHFH010000001">
    <property type="protein sequence ID" value="VGO18277.1"/>
    <property type="molecule type" value="Genomic_DNA"/>
</dbReference>
<dbReference type="Gene3D" id="3.90.25.10">
    <property type="entry name" value="UDP-galactose 4-epimerase, domain 1"/>
    <property type="match status" value="1"/>
</dbReference>
<reference evidence="2 3" key="1">
    <citation type="submission" date="2019-04" db="EMBL/GenBank/DDBJ databases">
        <authorList>
            <person name="Van Vliet M D."/>
        </authorList>
    </citation>
    <scope>NUCLEOTIDE SEQUENCE [LARGE SCALE GENOMIC DNA]</scope>
    <source>
        <strain evidence="2 3">F21</strain>
    </source>
</reference>
<evidence type="ECO:0000259" key="1">
    <source>
        <dbReference type="Pfam" id="PF16363"/>
    </source>
</evidence>
<dbReference type="Gene3D" id="3.40.50.720">
    <property type="entry name" value="NAD(P)-binding Rossmann-like Domain"/>
    <property type="match status" value="1"/>
</dbReference>
<gene>
    <name evidence="2" type="primary">rfbB</name>
    <name evidence="2" type="ORF">SCARR_00329</name>
</gene>
<protein>
    <submittedName>
        <fullName evidence="2">dTDP-glucose 4,6-dehydratase</fullName>
    </submittedName>
</protein>
<dbReference type="InterPro" id="IPR036291">
    <property type="entry name" value="NAD(P)-bd_dom_sf"/>
</dbReference>
<dbReference type="SUPFAM" id="SSF51735">
    <property type="entry name" value="NAD(P)-binding Rossmann-fold domains"/>
    <property type="match status" value="1"/>
</dbReference>
<dbReference type="AlphaFoldDB" id="A0A6C2UFH4"/>
<dbReference type="Proteomes" id="UP000346198">
    <property type="component" value="Unassembled WGS sequence"/>
</dbReference>
<sequence length="310" mass="34875">MKKLLVTGGLGFIGSYFVDMALKRGYYVINVDKMTYAARTDVDFHERDNYEFIEEDIATMSHIPPGVDYVVNFAAESHVDNSIHANEAFYNSNIGGVYNILELIRAKDETDRPILFHISTDEVYGTAHAGSFTEEDKLLPSNPYSATKAAAEQLIFGWRHTHGIKAIICRSCNNYGFGQYPEKLLAKTIEFLLNGKKMTVHGDGTYLREWIYAEDNCEGLLTVLEKGEEGQVYNVSSGEEHSVIDAVKMIVAEMGMTEEEALVHIPNRPGQDLRYSVDCSKARALGWAPKTTLKEYIPTYIELYKKKLGL</sequence>